<evidence type="ECO:0000313" key="3">
    <source>
        <dbReference type="Proteomes" id="UP000335636"/>
    </source>
</evidence>
<name>A0A5E4BRM4_MARMO</name>
<dbReference type="Proteomes" id="UP000335636">
    <property type="component" value="Unassembled WGS sequence"/>
</dbReference>
<proteinExistence type="predicted"/>
<keyword evidence="3" id="KW-1185">Reference proteome</keyword>
<evidence type="ECO:0000256" key="1">
    <source>
        <dbReference type="SAM" id="MobiDB-lite"/>
    </source>
</evidence>
<organism evidence="2 3">
    <name type="scientific">Marmota monax</name>
    <name type="common">Woodchuck</name>
    <dbReference type="NCBI Taxonomy" id="9995"/>
    <lineage>
        <taxon>Eukaryota</taxon>
        <taxon>Metazoa</taxon>
        <taxon>Chordata</taxon>
        <taxon>Craniata</taxon>
        <taxon>Vertebrata</taxon>
        <taxon>Euteleostomi</taxon>
        <taxon>Mammalia</taxon>
        <taxon>Eutheria</taxon>
        <taxon>Euarchontoglires</taxon>
        <taxon>Glires</taxon>
        <taxon>Rodentia</taxon>
        <taxon>Sciuromorpha</taxon>
        <taxon>Sciuridae</taxon>
        <taxon>Xerinae</taxon>
        <taxon>Marmotini</taxon>
        <taxon>Marmota</taxon>
    </lineage>
</organism>
<dbReference type="AlphaFoldDB" id="A0A5E4BRM4"/>
<sequence>MQHCPRTDSGLHVLQPGIGHPTHQKNRKAKCPGWESAGLRMSPKQSSLLPWNLEELVGKEELFALFLRNRRVAGGGKRGKKGATTSKQAAGALCIQM</sequence>
<evidence type="ECO:0000313" key="2">
    <source>
        <dbReference type="EMBL" id="VTJ71916.1"/>
    </source>
</evidence>
<comment type="caution">
    <text evidence="2">The sequence shown here is derived from an EMBL/GenBank/DDBJ whole genome shotgun (WGS) entry which is preliminary data.</text>
</comment>
<reference evidence="2" key="1">
    <citation type="submission" date="2019-04" db="EMBL/GenBank/DDBJ databases">
        <authorList>
            <person name="Alioto T."/>
            <person name="Alioto T."/>
        </authorList>
    </citation>
    <scope>NUCLEOTIDE SEQUENCE [LARGE SCALE GENOMIC DNA]</scope>
</reference>
<gene>
    <name evidence="2" type="ORF">MONAX_5E031131</name>
</gene>
<protein>
    <submittedName>
        <fullName evidence="2">Uncharacterized protein</fullName>
    </submittedName>
</protein>
<feature type="region of interest" description="Disordered" evidence="1">
    <location>
        <begin position="74"/>
        <end position="97"/>
    </location>
</feature>
<accession>A0A5E4BRM4</accession>
<feature type="region of interest" description="Disordered" evidence="1">
    <location>
        <begin position="1"/>
        <end position="31"/>
    </location>
</feature>
<dbReference type="EMBL" id="CABDUW010000598">
    <property type="protein sequence ID" value="VTJ71916.1"/>
    <property type="molecule type" value="Genomic_DNA"/>
</dbReference>